<name>A0ABU3U6W0_9FLAO</name>
<protein>
    <submittedName>
        <fullName evidence="4">Amidohydrolase family protein</fullName>
    </submittedName>
</protein>
<dbReference type="Gene3D" id="3.40.50.10910">
    <property type="entry name" value="Amidohydrolase"/>
    <property type="match status" value="1"/>
</dbReference>
<dbReference type="InterPro" id="IPR032466">
    <property type="entry name" value="Metal_Hydrolase"/>
</dbReference>
<dbReference type="InterPro" id="IPR006680">
    <property type="entry name" value="Amidohydro-rel"/>
</dbReference>
<dbReference type="SUPFAM" id="SSF69304">
    <property type="entry name" value="Tricorn protease N-terminal domain"/>
    <property type="match status" value="1"/>
</dbReference>
<evidence type="ECO:0000256" key="1">
    <source>
        <dbReference type="ARBA" id="ARBA00009820"/>
    </source>
</evidence>
<proteinExistence type="inferred from homology"/>
<comment type="similarity">
    <text evidence="1">Belongs to the TolB family.</text>
</comment>
<dbReference type="Gene3D" id="2.120.10.30">
    <property type="entry name" value="TolB, C-terminal domain"/>
    <property type="match status" value="3"/>
</dbReference>
<evidence type="ECO:0000313" key="5">
    <source>
        <dbReference type="Proteomes" id="UP001268651"/>
    </source>
</evidence>
<reference evidence="4 5" key="1">
    <citation type="submission" date="2023-10" db="EMBL/GenBank/DDBJ databases">
        <title>Marimonas sp. nov. isolated from tidal mud flat.</title>
        <authorList>
            <person name="Jaincy N.J."/>
            <person name="Srinivasan S."/>
            <person name="Lee S.-S."/>
        </authorList>
    </citation>
    <scope>NUCLEOTIDE SEQUENCE [LARGE SCALE GENOMIC DNA]</scope>
    <source>
        <strain evidence="4 5">MJ-SS3</strain>
    </source>
</reference>
<dbReference type="Pfam" id="PF07676">
    <property type="entry name" value="PD40"/>
    <property type="match status" value="3"/>
</dbReference>
<dbReference type="Pfam" id="PF01979">
    <property type="entry name" value="Amidohydro_1"/>
    <property type="match status" value="1"/>
</dbReference>
<evidence type="ECO:0000313" key="4">
    <source>
        <dbReference type="EMBL" id="MDU8886135.1"/>
    </source>
</evidence>
<dbReference type="Gene3D" id="3.30.110.90">
    <property type="entry name" value="Amidohydrolase"/>
    <property type="match status" value="1"/>
</dbReference>
<keyword evidence="2" id="KW-0732">Signal</keyword>
<evidence type="ECO:0000259" key="3">
    <source>
        <dbReference type="Pfam" id="PF01979"/>
    </source>
</evidence>
<dbReference type="Gene3D" id="1.20.58.520">
    <property type="entry name" value="Amidohydrolase"/>
    <property type="match status" value="1"/>
</dbReference>
<sequence length="1099" mass="123496">MHHIKSFLLVIVLFSISVHAQTKEQEQKWDVANPEGNWNFKELKLTTDEGTWINLDVSPDGSKIAFDLLGDIYIMPIEGGNAALLREGLPFEIQPRFSPDGTKLSFTSDAGGGDNIWVMNIDGSNAKQITKEKFRLLNNAIWTPDENYLIAKKHFTSERSMGAGEMWMYHITGGVGIQLTTRKNDQQDVNEPSISPDGKYLYYSEDVYPGDMFLYNKDPNSQIYVINRYNMDNGEIEQITGGPGGAARPQVSRDGKKLAFVKRVRTKSVLYIHDLETGEEWPIYDKLDRDQQETWALFGVYPNFSWLPNNKELVFWSGGKINRININTLEVKNIPFRVETSIKIAQALEFDIPVAQESYDAKMIRNAVTSPNGKSLVFSALGHLYIKNLPNGTPKRLTSSTDLEFEPSFSPNGKDIVYVSWNDENLGQINKIQVNGGSIIKLNKDKGIYRTPSFSSDGNYIVYKKESGNSDQGFSFTKNPGIYTMSSNGDNHKLIIKEGEYPVFNLEKNRIIYQIGGTFFGSLTKELKSVDLNGKDERVLVTSKYANRMVVSPDNKWIAFTNLHKAYVAPLPRSGHTVDLDIKKDDKKFVPITQISKDAGINLHWSKNSDKIHWTLGDEYFNNSLSECFTFLKNSPDSIPPMTEEGLKIGLTYEADKPKGTIAFTGATIITMDSDKVIENGTIIIRENKIEALGNALEVNIPSSAKIYDVNGKTIMPGIVDVHAHLGGYRYGLTNQKHWQFYANLAYGVTTSHDPATNTESIFTFSELIKSGEIVGPRLYSTGAILYGADGDFKAVINNLNDAKSAIRRTKAFGANSVKSYNQPRRDQRQQVIQAAREEGIFVVPEGGSTFYHNMTMIIDGHTGIEHNIPVATVYKDVKSLWGTSNTGYTPTLIVSYGAINGEFYFYEHDNVWENEKLLKYTPRGIIDSRSRHRLKIPQEEYDNGYIQYSKTCKELTDAGVKVNLGAHGQLQGLGAHWELWMLQQGGMTNMEALQAATINGANYIGAGKDIGSLKVGKMADLIVMDKNPLDDIRNTDSIIYTMVNGRLYNTETMNEIGNEPKERTKFYWENNKYNESFPWHEETQSFLIGKCSCEFGSH</sequence>
<feature type="chain" id="PRO_5045686052" evidence="2">
    <location>
        <begin position="21"/>
        <end position="1099"/>
    </location>
</feature>
<gene>
    <name evidence="4" type="ORF">RXV94_08190</name>
</gene>
<dbReference type="SUPFAM" id="SSF51556">
    <property type="entry name" value="Metallo-dependent hydrolases"/>
    <property type="match status" value="1"/>
</dbReference>
<dbReference type="InterPro" id="IPR011042">
    <property type="entry name" value="6-blade_b-propeller_TolB-like"/>
</dbReference>
<keyword evidence="5" id="KW-1185">Reference proteome</keyword>
<organism evidence="4 5">
    <name type="scientific">Gilvirhabdus luticola</name>
    <dbReference type="NCBI Taxonomy" id="3079858"/>
    <lineage>
        <taxon>Bacteria</taxon>
        <taxon>Pseudomonadati</taxon>
        <taxon>Bacteroidota</taxon>
        <taxon>Flavobacteriia</taxon>
        <taxon>Flavobacteriales</taxon>
        <taxon>Flavobacteriaceae</taxon>
        <taxon>Gilvirhabdus</taxon>
    </lineage>
</organism>
<dbReference type="Proteomes" id="UP001268651">
    <property type="component" value="Unassembled WGS sequence"/>
</dbReference>
<dbReference type="InterPro" id="IPR011059">
    <property type="entry name" value="Metal-dep_hydrolase_composite"/>
</dbReference>
<dbReference type="RefSeq" id="WP_316662084.1">
    <property type="nucleotide sequence ID" value="NZ_JAWHTF010000003.1"/>
</dbReference>
<feature type="domain" description="Amidohydrolase-related" evidence="3">
    <location>
        <begin position="981"/>
        <end position="1048"/>
    </location>
</feature>
<dbReference type="EMBL" id="JAWHTF010000003">
    <property type="protein sequence ID" value="MDU8886135.1"/>
    <property type="molecule type" value="Genomic_DNA"/>
</dbReference>
<accession>A0ABU3U6W0</accession>
<dbReference type="InterPro" id="IPR011659">
    <property type="entry name" value="WD40"/>
</dbReference>
<dbReference type="SUPFAM" id="SSF51338">
    <property type="entry name" value="Composite domain of metallo-dependent hydrolases"/>
    <property type="match status" value="1"/>
</dbReference>
<dbReference type="PANTHER" id="PTHR36842">
    <property type="entry name" value="PROTEIN TOLB HOMOLOG"/>
    <property type="match status" value="1"/>
</dbReference>
<evidence type="ECO:0000256" key="2">
    <source>
        <dbReference type="SAM" id="SignalP"/>
    </source>
</evidence>
<dbReference type="Gene3D" id="2.30.40.10">
    <property type="entry name" value="Urease, subunit C, domain 1"/>
    <property type="match status" value="1"/>
</dbReference>
<comment type="caution">
    <text evidence="4">The sequence shown here is derived from an EMBL/GenBank/DDBJ whole genome shotgun (WGS) entry which is preliminary data.</text>
</comment>
<feature type="signal peptide" evidence="2">
    <location>
        <begin position="1"/>
        <end position="20"/>
    </location>
</feature>
<dbReference type="SUPFAM" id="SSF82171">
    <property type="entry name" value="DPP6 N-terminal domain-like"/>
    <property type="match status" value="1"/>
</dbReference>
<dbReference type="PANTHER" id="PTHR36842:SF1">
    <property type="entry name" value="PROTEIN TOLB"/>
    <property type="match status" value="1"/>
</dbReference>